<comment type="subcellular location">
    <subcellularLocation>
        <location evidence="2 17">Nucleus</location>
    </subcellularLocation>
</comment>
<dbReference type="SMART" id="SM00990">
    <property type="entry name" value="VRR_NUC"/>
    <property type="match status" value="1"/>
</dbReference>
<evidence type="ECO:0000256" key="17">
    <source>
        <dbReference type="RuleBase" id="RU365033"/>
    </source>
</evidence>
<evidence type="ECO:0000256" key="18">
    <source>
        <dbReference type="SAM" id="MobiDB-lite"/>
    </source>
</evidence>
<dbReference type="GO" id="GO:0004528">
    <property type="term" value="F:phosphodiesterase I activity"/>
    <property type="evidence" value="ECO:0007669"/>
    <property type="project" value="UniProtKB-EC"/>
</dbReference>
<protein>
    <recommendedName>
        <fullName evidence="17">Fanconi-associated nuclease</fullName>
        <ecNumber evidence="17">3.1.4.1</ecNumber>
    </recommendedName>
</protein>
<feature type="compositionally biased region" description="Low complexity" evidence="18">
    <location>
        <begin position="405"/>
        <end position="423"/>
    </location>
</feature>
<dbReference type="InterPro" id="IPR014883">
    <property type="entry name" value="VRR_NUC"/>
</dbReference>
<evidence type="ECO:0000259" key="19">
    <source>
        <dbReference type="SMART" id="SM00990"/>
    </source>
</evidence>
<keyword evidence="9 17" id="KW-0378">Hydrolase</keyword>
<evidence type="ECO:0000256" key="5">
    <source>
        <dbReference type="ARBA" id="ARBA00022723"/>
    </source>
</evidence>
<keyword evidence="13" id="KW-0175">Coiled coil</keyword>
<accession>A0AAV2RPM8</accession>
<evidence type="ECO:0000256" key="8">
    <source>
        <dbReference type="ARBA" id="ARBA00022771"/>
    </source>
</evidence>
<evidence type="ECO:0000313" key="20">
    <source>
        <dbReference type="EMBL" id="CAL4136772.1"/>
    </source>
</evidence>
<keyword evidence="5 17" id="KW-0479">Metal-binding</keyword>
<dbReference type="FunFam" id="3.40.1350.10:FF:000004">
    <property type="entry name" value="Fanconi-associated nuclease"/>
    <property type="match status" value="1"/>
</dbReference>
<keyword evidence="16 17" id="KW-0539">Nucleus</keyword>
<dbReference type="Gene3D" id="3.40.1350.10">
    <property type="match status" value="1"/>
</dbReference>
<dbReference type="CDD" id="cd22326">
    <property type="entry name" value="FAN1-like"/>
    <property type="match status" value="1"/>
</dbReference>
<dbReference type="EMBL" id="CAXKWB010029942">
    <property type="protein sequence ID" value="CAL4136772.1"/>
    <property type="molecule type" value="Genomic_DNA"/>
</dbReference>
<comment type="cofactor">
    <cofactor evidence="17">
        <name>Mg(2+)</name>
        <dbReference type="ChEBI" id="CHEBI:18420"/>
    </cofactor>
    <cofactor evidence="17">
        <name>Mn(2+)</name>
        <dbReference type="ChEBI" id="CHEBI:29035"/>
    </cofactor>
</comment>
<feature type="region of interest" description="Disordered" evidence="18">
    <location>
        <begin position="163"/>
        <end position="305"/>
    </location>
</feature>
<evidence type="ECO:0000256" key="15">
    <source>
        <dbReference type="ARBA" id="ARBA00023211"/>
    </source>
</evidence>
<evidence type="ECO:0000256" key="11">
    <source>
        <dbReference type="ARBA" id="ARBA00022839"/>
    </source>
</evidence>
<gene>
    <name evidence="20" type="ORF">MNOR_LOCUS27864</name>
</gene>
<dbReference type="GO" id="GO:0017108">
    <property type="term" value="F:5'-flap endonuclease activity"/>
    <property type="evidence" value="ECO:0007669"/>
    <property type="project" value="TreeGrafter"/>
</dbReference>
<feature type="region of interest" description="Disordered" evidence="18">
    <location>
        <begin position="343"/>
        <end position="385"/>
    </location>
</feature>
<dbReference type="GO" id="GO:0070336">
    <property type="term" value="F:flap-structured DNA binding"/>
    <property type="evidence" value="ECO:0007669"/>
    <property type="project" value="TreeGrafter"/>
</dbReference>
<comment type="similarity">
    <text evidence="3 17">Belongs to the FAN1 family.</text>
</comment>
<evidence type="ECO:0000256" key="2">
    <source>
        <dbReference type="ARBA" id="ARBA00004123"/>
    </source>
</evidence>
<keyword evidence="4 17" id="KW-0540">Nuclease</keyword>
<keyword evidence="12 17" id="KW-0460">Magnesium</keyword>
<keyword evidence="15 17" id="KW-0464">Manganese</keyword>
<keyword evidence="11" id="KW-0269">Exonuclease</keyword>
<dbReference type="GO" id="GO:0008270">
    <property type="term" value="F:zinc ion binding"/>
    <property type="evidence" value="ECO:0007669"/>
    <property type="project" value="UniProtKB-KW"/>
</dbReference>
<keyword evidence="7 17" id="KW-0227">DNA damage</keyword>
<comment type="caution">
    <text evidence="20">The sequence shown here is derived from an EMBL/GenBank/DDBJ whole genome shotgun (WGS) entry which is preliminary data.</text>
</comment>
<dbReference type="InterPro" id="IPR049126">
    <property type="entry name" value="FAN1-like_TPR"/>
</dbReference>
<feature type="compositionally biased region" description="Polar residues" evidence="18">
    <location>
        <begin position="370"/>
        <end position="382"/>
    </location>
</feature>
<feature type="region of interest" description="Disordered" evidence="18">
    <location>
        <begin position="1"/>
        <end position="20"/>
    </location>
</feature>
<name>A0AAV2RPM8_MEGNR</name>
<evidence type="ECO:0000256" key="3">
    <source>
        <dbReference type="ARBA" id="ARBA00005533"/>
    </source>
</evidence>
<comment type="function">
    <text evidence="17">Nuclease required for the repair of DNA interstrand cross-links (ICL). Acts as a 5'-3' exonuclease that anchors at a cut end of DNA and cleaves DNA successively at every third nucleotide, allowing to excise an ICL from one strand through flanking incisions.</text>
</comment>
<sequence length="1098" mass="125402">MKKSISSAKMAPSPSQPQKTLHHFFQNKNNSVTQISKVSCPGCNLQIPSSRINWHLDYDCKSKKAKKTISHKKKSSKVTTEPKNKLKRAMLSDSEEDSDIDILDKVKNKVADMKAESSNLGNKVNSNTSTTRDLLVDWSSPQTTPIKSNTICKSINTSDEKFKDLECNTPSQSSRQTVYDSEDDFESSTPVFRKAKPTPRKNGSVKKDSTPSQSNTKNQSNKSTPKNREFNFKHTLSSGSSRDSSPDSARGSVKLFSPTPSPSIVSPERSRSPSPENHKENHKDLNNRSPKPVRKLFTPTPSPSKVNSIQIASFANMDNFSNSLVADDKADFKEQQEAWLNLMNSSKNRRSQEKNPNGSRSRSTSRSSSKNNTPAKSLSKNFSPRKLRQALKKTGLLENSNQVVSMLSPKKMSPKKSMSPQKSVNNSLILQSPPKGDISLSQPYTSDGKPDPSFYRDKMGYYLENFLRILDTVMSNTQDVMLFNEDDLSKINTFQGLSLQARKLYVRLFQRKIKWNRIKKIEYKEICDNEDMEMYINELTYAEFLLEESAMKGLEEVLPLLTNEEIHSLCKEMKVSTAGKKEELVLSLMRFSKQQRSIMAAFSKSQQGNSIVLKKARATVGRCCMINKEIRRLFMRVLMLYSLPRYDDDEEGGQQSQLTTLLMVNMGKMIFPEYDILRKYAIFKSRDDLIKFEECGQLENDVREYMEAHKWQEAVELIHIAKTSYEELIKDQQLLAHDASLPTFLRRFTSISILLYILTCGVETYQRLKKYQLAVDLLQELLNQKTHLQDYHGRWYMRLALNLEQHLKKPADAVRTIGLALDDKEVQVGHRLSLSIRAQRMRCSPRYKALYPVIDELSLMNPVEAPKVIIEGRSLPGDIPGQKRQFIRQDSDRHSGEGSVMVCSVEELVLGHYNSIGYSEGVHREGSTFKSLFGIYFWDALYAPVEDVFRSPYQGAPLDLDSPHFYQARKDIIDSRLTEMRQWSEDEALHILEESWIKHQDKVSLVQWDLYRNLDHAKGLVSCIGMRVLSAICERLARNHRFTRSGFPDLVVWEPKNKTCRIVEVKGPNDHLSTKQILWLDFLIANGAFAEVCHVQGE</sequence>
<dbReference type="Pfam" id="PF21170">
    <property type="entry name" value="FAN1_TPR"/>
    <property type="match status" value="1"/>
</dbReference>
<evidence type="ECO:0000256" key="16">
    <source>
        <dbReference type="ARBA" id="ARBA00023242"/>
    </source>
</evidence>
<dbReference type="InterPro" id="IPR011856">
    <property type="entry name" value="tRNA_endonuc-like_dom_sf"/>
</dbReference>
<feature type="compositionally biased region" description="Basic and acidic residues" evidence="18">
    <location>
        <begin position="268"/>
        <end position="286"/>
    </location>
</feature>
<evidence type="ECO:0000256" key="4">
    <source>
        <dbReference type="ARBA" id="ARBA00022722"/>
    </source>
</evidence>
<proteinExistence type="inferred from homology"/>
<evidence type="ECO:0000256" key="6">
    <source>
        <dbReference type="ARBA" id="ARBA00022759"/>
    </source>
</evidence>
<evidence type="ECO:0000256" key="1">
    <source>
        <dbReference type="ARBA" id="ARBA00000983"/>
    </source>
</evidence>
<evidence type="ECO:0000313" key="21">
    <source>
        <dbReference type="Proteomes" id="UP001497623"/>
    </source>
</evidence>
<dbReference type="EC" id="3.1.4.1" evidence="17"/>
<dbReference type="GO" id="GO:0005634">
    <property type="term" value="C:nucleus"/>
    <property type="evidence" value="ECO:0007669"/>
    <property type="project" value="UniProtKB-SubCell"/>
</dbReference>
<feature type="compositionally biased region" description="Low complexity" evidence="18">
    <location>
        <begin position="237"/>
        <end position="252"/>
    </location>
</feature>
<evidence type="ECO:0000256" key="7">
    <source>
        <dbReference type="ARBA" id="ARBA00022763"/>
    </source>
</evidence>
<organism evidence="20 21">
    <name type="scientific">Meganyctiphanes norvegica</name>
    <name type="common">Northern krill</name>
    <name type="synonym">Thysanopoda norvegica</name>
    <dbReference type="NCBI Taxonomy" id="48144"/>
    <lineage>
        <taxon>Eukaryota</taxon>
        <taxon>Metazoa</taxon>
        <taxon>Ecdysozoa</taxon>
        <taxon>Arthropoda</taxon>
        <taxon>Crustacea</taxon>
        <taxon>Multicrustacea</taxon>
        <taxon>Malacostraca</taxon>
        <taxon>Eumalacostraca</taxon>
        <taxon>Eucarida</taxon>
        <taxon>Euphausiacea</taxon>
        <taxon>Euphausiidae</taxon>
        <taxon>Meganyctiphanes</taxon>
    </lineage>
</organism>
<feature type="compositionally biased region" description="Polar residues" evidence="18">
    <location>
        <begin position="168"/>
        <end position="179"/>
    </location>
</feature>
<dbReference type="Pfam" id="PF08774">
    <property type="entry name" value="VRR_NUC"/>
    <property type="match status" value="1"/>
</dbReference>
<dbReference type="Proteomes" id="UP001497623">
    <property type="component" value="Unassembled WGS sequence"/>
</dbReference>
<dbReference type="InterPro" id="IPR033315">
    <property type="entry name" value="Fan1-like"/>
</dbReference>
<dbReference type="PANTHER" id="PTHR15749:SF4">
    <property type="entry name" value="FANCONI-ASSOCIATED NUCLEASE 1"/>
    <property type="match status" value="1"/>
</dbReference>
<keyword evidence="8" id="KW-0863">Zinc-finger</keyword>
<keyword evidence="6" id="KW-0255">Endonuclease</keyword>
<dbReference type="InterPro" id="IPR049132">
    <property type="entry name" value="FAN1-like_euk"/>
</dbReference>
<keyword evidence="14 17" id="KW-0234">DNA repair</keyword>
<evidence type="ECO:0000256" key="14">
    <source>
        <dbReference type="ARBA" id="ARBA00023204"/>
    </source>
</evidence>
<keyword evidence="10" id="KW-0862">Zinc</keyword>
<evidence type="ECO:0000256" key="13">
    <source>
        <dbReference type="ARBA" id="ARBA00023054"/>
    </source>
</evidence>
<dbReference type="InterPro" id="IPR049125">
    <property type="entry name" value="FAN1-like_WH"/>
</dbReference>
<evidence type="ECO:0000256" key="9">
    <source>
        <dbReference type="ARBA" id="ARBA00022801"/>
    </source>
</evidence>
<feature type="compositionally biased region" description="Low complexity" evidence="18">
    <location>
        <begin position="210"/>
        <end position="224"/>
    </location>
</feature>
<feature type="non-terminal residue" evidence="20">
    <location>
        <position position="1098"/>
    </location>
</feature>
<dbReference type="PANTHER" id="PTHR15749">
    <property type="entry name" value="FANCONI-ASSOCIATED NUCLEASE 1"/>
    <property type="match status" value="1"/>
</dbReference>
<reference evidence="20 21" key="1">
    <citation type="submission" date="2024-05" db="EMBL/GenBank/DDBJ databases">
        <authorList>
            <person name="Wallberg A."/>
        </authorList>
    </citation>
    <scope>NUCLEOTIDE SEQUENCE [LARGE SCALE GENOMIC DNA]</scope>
</reference>
<feature type="domain" description="VRR-NUC" evidence="19">
    <location>
        <begin position="983"/>
        <end position="1097"/>
    </location>
</feature>
<keyword evidence="21" id="KW-1185">Reference proteome</keyword>
<dbReference type="GO" id="GO:0036297">
    <property type="term" value="P:interstrand cross-link repair"/>
    <property type="evidence" value="ECO:0007669"/>
    <property type="project" value="InterPro"/>
</dbReference>
<evidence type="ECO:0000256" key="12">
    <source>
        <dbReference type="ARBA" id="ARBA00022842"/>
    </source>
</evidence>
<comment type="catalytic activity">
    <reaction evidence="1 17">
        <text>Hydrolytically removes 5'-nucleotides successively from the 3'-hydroxy termini of 3'-hydroxy-terminated oligonucleotides.</text>
        <dbReference type="EC" id="3.1.4.1"/>
    </reaction>
</comment>
<dbReference type="AlphaFoldDB" id="A0AAV2RPM8"/>
<dbReference type="Pfam" id="PF21315">
    <property type="entry name" value="FAN1_HTH"/>
    <property type="match status" value="1"/>
</dbReference>
<feature type="compositionally biased region" description="Low complexity" evidence="18">
    <location>
        <begin position="359"/>
        <end position="369"/>
    </location>
</feature>
<evidence type="ECO:0000256" key="10">
    <source>
        <dbReference type="ARBA" id="ARBA00022833"/>
    </source>
</evidence>
<feature type="region of interest" description="Disordered" evidence="18">
    <location>
        <begin position="401"/>
        <end position="450"/>
    </location>
</feature>
<dbReference type="GO" id="GO:0008409">
    <property type="term" value="F:5'-3' exonuclease activity"/>
    <property type="evidence" value="ECO:0007669"/>
    <property type="project" value="TreeGrafter"/>
</dbReference>